<evidence type="ECO:0000313" key="3">
    <source>
        <dbReference type="EMBL" id="CEJ93566.1"/>
    </source>
</evidence>
<feature type="region of interest" description="Disordered" evidence="1">
    <location>
        <begin position="1"/>
        <end position="23"/>
    </location>
</feature>
<keyword evidence="2" id="KW-0812">Transmembrane</keyword>
<protein>
    <submittedName>
        <fullName evidence="3">Uncharacterized protein</fullName>
    </submittedName>
</protein>
<feature type="transmembrane region" description="Helical" evidence="2">
    <location>
        <begin position="606"/>
        <end position="627"/>
    </location>
</feature>
<dbReference type="PANTHER" id="PTHR35394">
    <property type="entry name" value="DUF3176 DOMAIN-CONTAINING PROTEIN"/>
    <property type="match status" value="1"/>
</dbReference>
<feature type="transmembrane region" description="Helical" evidence="2">
    <location>
        <begin position="102"/>
        <end position="122"/>
    </location>
</feature>
<dbReference type="PANTHER" id="PTHR35394:SF5">
    <property type="entry name" value="DUF3176 DOMAIN-CONTAINING PROTEIN"/>
    <property type="match status" value="1"/>
</dbReference>
<organism evidence="3 4">
    <name type="scientific">[Torrubiella] hemipterigena</name>
    <dbReference type="NCBI Taxonomy" id="1531966"/>
    <lineage>
        <taxon>Eukaryota</taxon>
        <taxon>Fungi</taxon>
        <taxon>Dikarya</taxon>
        <taxon>Ascomycota</taxon>
        <taxon>Pezizomycotina</taxon>
        <taxon>Sordariomycetes</taxon>
        <taxon>Hypocreomycetidae</taxon>
        <taxon>Hypocreales</taxon>
        <taxon>Clavicipitaceae</taxon>
        <taxon>Clavicipitaceae incertae sedis</taxon>
        <taxon>'Torrubiella' clade</taxon>
    </lineage>
</organism>
<feature type="transmembrane region" description="Helical" evidence="2">
    <location>
        <begin position="203"/>
        <end position="220"/>
    </location>
</feature>
<dbReference type="Proteomes" id="UP000039046">
    <property type="component" value="Unassembled WGS sequence"/>
</dbReference>
<proteinExistence type="predicted"/>
<sequence length="699" mass="76591">MKSHPSSRSAPKDAEMLLGGSLAGTPGAKPVPLRIMRKPVAVHSPWQGIVRDEEPRRSLLFKRKAIDGDANQYAPLVDNPELHRVNHFVGWGATLRVWSWEIAALAVSGIALMAIIITLRQFEDASIKWWKAPISINAAVAILSALFRGLLFIPISNGLGQLKWLSVSQINQRLVDMNIYDQASRGVWGSVVLLAKQFTSRRLSFIASIGAILGLIALITEPFSQAAVSIGSCERPFPHQAALPRANGYADAPHVGAGINELTSQMQFAALSGFYNPPKDLSDPINGLVTCPTGNCSFSNGDDSIYFETIDLGSSCKDISSKIKLTVDSFYPRSYLSGYANNITLTSLGKSSFDPRGTVLGFMSTPALGEIKEPWPDGPWKSTSLVSFQGMAGMLENGSLYPRAFDCSLRPCVRSLSATVVNGKYAEKEHSRQYLHYLASTRQFELALNCTRINGTWHTCKSSATETATHNMQATPWELQQDAHLTKANNTGRWYEPKCYYFVTLGVLLGFSRYLGSTFDSAFVTVEPGSIVSGAAWAKDLWKRGNMTMDSVNKFSTGLAASIGAEMRRGGSPYDFTNKVILEPASLEVSGDMVLIEPCITVQWKYLSFLAFLWAFTALFCGAIILAQHQSRLGAGTDWKTSILPLLFQAIHNGDGLSSNASYRDSDLQRRAEEVAVQLADSDGQWVLQRRSNSNHAFR</sequence>
<dbReference type="Pfam" id="PF11374">
    <property type="entry name" value="DUF3176"/>
    <property type="match status" value="1"/>
</dbReference>
<keyword evidence="2" id="KW-0472">Membrane</keyword>
<evidence type="ECO:0000256" key="1">
    <source>
        <dbReference type="SAM" id="MobiDB-lite"/>
    </source>
</evidence>
<reference evidence="3 4" key="1">
    <citation type="journal article" date="2015" name="Genome Announc.">
        <title>Draft Genome Sequence and Gene Annotation of the Entomopathogenic Fungus Verticillium hemipterigenum.</title>
        <authorList>
            <person name="Horn F."/>
            <person name="Habel A."/>
            <person name="Scharf D.H."/>
            <person name="Dworschak J."/>
            <person name="Brakhage A.A."/>
            <person name="Guthke R."/>
            <person name="Hertweck C."/>
            <person name="Linde J."/>
        </authorList>
    </citation>
    <scope>NUCLEOTIDE SEQUENCE [LARGE SCALE GENOMIC DNA]</scope>
</reference>
<dbReference type="OrthoDB" id="4960252at2759"/>
<dbReference type="AlphaFoldDB" id="A0A0A1T8W7"/>
<dbReference type="HOGENOM" id="CLU_015092_1_2_1"/>
<gene>
    <name evidence="3" type="ORF">VHEMI09146</name>
</gene>
<dbReference type="EMBL" id="CDHN01000005">
    <property type="protein sequence ID" value="CEJ93566.1"/>
    <property type="molecule type" value="Genomic_DNA"/>
</dbReference>
<name>A0A0A1T8W7_9HYPO</name>
<evidence type="ECO:0000256" key="2">
    <source>
        <dbReference type="SAM" id="Phobius"/>
    </source>
</evidence>
<dbReference type="STRING" id="1531966.A0A0A1T8W7"/>
<feature type="transmembrane region" description="Helical" evidence="2">
    <location>
        <begin position="134"/>
        <end position="153"/>
    </location>
</feature>
<evidence type="ECO:0000313" key="4">
    <source>
        <dbReference type="Proteomes" id="UP000039046"/>
    </source>
</evidence>
<dbReference type="InterPro" id="IPR021514">
    <property type="entry name" value="DUF3176"/>
</dbReference>
<keyword evidence="4" id="KW-1185">Reference proteome</keyword>
<accession>A0A0A1T8W7</accession>
<keyword evidence="2" id="KW-1133">Transmembrane helix</keyword>